<dbReference type="GO" id="GO:0046872">
    <property type="term" value="F:metal ion binding"/>
    <property type="evidence" value="ECO:0007669"/>
    <property type="project" value="UniProtKB-KW"/>
</dbReference>
<evidence type="ECO:0000256" key="3">
    <source>
        <dbReference type="SAM" id="Phobius"/>
    </source>
</evidence>
<gene>
    <name evidence="4" type="ORF">US42_C0002G0039</name>
</gene>
<accession>A0A0G0IVC1</accession>
<keyword evidence="3" id="KW-0472">Membrane</keyword>
<evidence type="ECO:0000256" key="2">
    <source>
        <dbReference type="ARBA" id="ARBA00022801"/>
    </source>
</evidence>
<dbReference type="CDD" id="cd01310">
    <property type="entry name" value="TatD_DNAse"/>
    <property type="match status" value="1"/>
</dbReference>
<evidence type="ECO:0000313" key="4">
    <source>
        <dbReference type="EMBL" id="KKQ28084.1"/>
    </source>
</evidence>
<dbReference type="PANTHER" id="PTHR46124">
    <property type="entry name" value="D-AMINOACYL-TRNA DEACYLASE"/>
    <property type="match status" value="1"/>
</dbReference>
<dbReference type="PATRIC" id="fig|1619046.3.peg.151"/>
<reference evidence="4 5" key="1">
    <citation type="journal article" date="2015" name="Nature">
        <title>rRNA introns, odd ribosomes, and small enigmatic genomes across a large radiation of phyla.</title>
        <authorList>
            <person name="Brown C.T."/>
            <person name="Hug L.A."/>
            <person name="Thomas B.C."/>
            <person name="Sharon I."/>
            <person name="Castelle C.J."/>
            <person name="Singh A."/>
            <person name="Wilkins M.J."/>
            <person name="Williams K.H."/>
            <person name="Banfield J.F."/>
        </authorList>
    </citation>
    <scope>NUCLEOTIDE SEQUENCE [LARGE SCALE GENOMIC DNA]</scope>
</reference>
<dbReference type="Pfam" id="PF01026">
    <property type="entry name" value="TatD_DNase"/>
    <property type="match status" value="1"/>
</dbReference>
<dbReference type="PROSITE" id="PS01090">
    <property type="entry name" value="TATD_2"/>
    <property type="match status" value="1"/>
</dbReference>
<proteinExistence type="predicted"/>
<feature type="transmembrane region" description="Helical" evidence="3">
    <location>
        <begin position="341"/>
        <end position="370"/>
    </location>
</feature>
<dbReference type="PANTHER" id="PTHR46124:SF2">
    <property type="entry name" value="D-AMINOACYL-TRNA DEACYLASE"/>
    <property type="match status" value="1"/>
</dbReference>
<dbReference type="STRING" id="1619046.US42_C0002G0039"/>
<dbReference type="GO" id="GO:0016788">
    <property type="term" value="F:hydrolase activity, acting on ester bonds"/>
    <property type="evidence" value="ECO:0007669"/>
    <property type="project" value="InterPro"/>
</dbReference>
<sequence>MIDTHCHIQFNSYKDDYEEVIKRCTEKGMILNCVGSQIDTSRRAVEYAEKYENIYATIGLHPVHLFSSEVDEEETKFKTREEKFDYEEYKKLAEHPKVIGIGECGLELFHLPKDANKDEILAKQKEGFLLQYKLAQELALPMVIHVRDAYDEMVEFLTVIARRSTADEAIPSQNGIATPRSGEVRNDICGVVHCYSGNWAQASKFIDLGLYLGFTGILTYPTRKTNPKPTEDLVEVVKNCPIERILIETDAPYLAPQKYRGQRCEPWMVEEVAVKIAEIKGISVEEVREQTVKNALKLFKKLDIWHFHTCPQANLKIPLTKEGFFSKICAFFNKQYSRSIWLFYLLIPRIVNICYLVCALLVILVLQLLFQLFFL</sequence>
<keyword evidence="1" id="KW-0479">Metal-binding</keyword>
<evidence type="ECO:0000256" key="1">
    <source>
        <dbReference type="ARBA" id="ARBA00022723"/>
    </source>
</evidence>
<dbReference type="Gene3D" id="3.20.20.140">
    <property type="entry name" value="Metal-dependent hydrolases"/>
    <property type="match status" value="1"/>
</dbReference>
<dbReference type="Proteomes" id="UP000034849">
    <property type="component" value="Unassembled WGS sequence"/>
</dbReference>
<keyword evidence="3" id="KW-0812">Transmembrane</keyword>
<dbReference type="InterPro" id="IPR001130">
    <property type="entry name" value="TatD-like"/>
</dbReference>
<dbReference type="FunFam" id="3.20.20.140:FF:000005">
    <property type="entry name" value="TatD family hydrolase"/>
    <property type="match status" value="1"/>
</dbReference>
<dbReference type="EMBL" id="LBSX01000002">
    <property type="protein sequence ID" value="KKQ28084.1"/>
    <property type="molecule type" value="Genomic_DNA"/>
</dbReference>
<evidence type="ECO:0000313" key="5">
    <source>
        <dbReference type="Proteomes" id="UP000034849"/>
    </source>
</evidence>
<name>A0A0G0IVC1_9BACT</name>
<organism evidence="4 5">
    <name type="scientific">Candidatus Magasanikbacteria bacterium GW2011_GWC2_37_14</name>
    <dbReference type="NCBI Taxonomy" id="1619046"/>
    <lineage>
        <taxon>Bacteria</taxon>
        <taxon>Candidatus Magasanikiibacteriota</taxon>
    </lineage>
</organism>
<dbReference type="AlphaFoldDB" id="A0A0G0IVC1"/>
<protein>
    <submittedName>
        <fullName evidence="4">Hydrolase, TatD family</fullName>
    </submittedName>
</protein>
<dbReference type="InterPro" id="IPR018228">
    <property type="entry name" value="DNase_TatD-rel_CS"/>
</dbReference>
<dbReference type="GO" id="GO:0005829">
    <property type="term" value="C:cytosol"/>
    <property type="evidence" value="ECO:0007669"/>
    <property type="project" value="TreeGrafter"/>
</dbReference>
<dbReference type="SUPFAM" id="SSF51556">
    <property type="entry name" value="Metallo-dependent hydrolases"/>
    <property type="match status" value="1"/>
</dbReference>
<dbReference type="InterPro" id="IPR032466">
    <property type="entry name" value="Metal_Hydrolase"/>
</dbReference>
<keyword evidence="2 4" id="KW-0378">Hydrolase</keyword>
<comment type="caution">
    <text evidence="4">The sequence shown here is derived from an EMBL/GenBank/DDBJ whole genome shotgun (WGS) entry which is preliminary data.</text>
</comment>
<keyword evidence="3" id="KW-1133">Transmembrane helix</keyword>